<evidence type="ECO:0000313" key="15">
    <source>
        <dbReference type="EMBL" id="KAJ8919931.1"/>
    </source>
</evidence>
<feature type="coiled-coil region" evidence="13">
    <location>
        <begin position="508"/>
        <end position="541"/>
    </location>
</feature>
<evidence type="ECO:0008006" key="17">
    <source>
        <dbReference type="Google" id="ProtNLM"/>
    </source>
</evidence>
<evidence type="ECO:0000313" key="16">
    <source>
        <dbReference type="Proteomes" id="UP001159042"/>
    </source>
</evidence>
<organism evidence="15 16">
    <name type="scientific">Exocentrus adspersus</name>
    <dbReference type="NCBI Taxonomy" id="1586481"/>
    <lineage>
        <taxon>Eukaryota</taxon>
        <taxon>Metazoa</taxon>
        <taxon>Ecdysozoa</taxon>
        <taxon>Arthropoda</taxon>
        <taxon>Hexapoda</taxon>
        <taxon>Insecta</taxon>
        <taxon>Pterygota</taxon>
        <taxon>Neoptera</taxon>
        <taxon>Endopterygota</taxon>
        <taxon>Coleoptera</taxon>
        <taxon>Polyphaga</taxon>
        <taxon>Cucujiformia</taxon>
        <taxon>Chrysomeloidea</taxon>
        <taxon>Cerambycidae</taxon>
        <taxon>Lamiinae</taxon>
        <taxon>Acanthocinini</taxon>
        <taxon>Exocentrus</taxon>
    </lineage>
</organism>
<dbReference type="GO" id="GO:0005874">
    <property type="term" value="C:microtubule"/>
    <property type="evidence" value="ECO:0007669"/>
    <property type="project" value="UniProtKB-KW"/>
</dbReference>
<evidence type="ECO:0000256" key="5">
    <source>
        <dbReference type="ARBA" id="ARBA00022701"/>
    </source>
</evidence>
<comment type="similarity">
    <text evidence="2">Belongs to the dynein intermediate chain family.</text>
</comment>
<dbReference type="GO" id="GO:0036158">
    <property type="term" value="P:outer dynein arm assembly"/>
    <property type="evidence" value="ECO:0007669"/>
    <property type="project" value="TreeGrafter"/>
</dbReference>
<evidence type="ECO:0000256" key="8">
    <source>
        <dbReference type="ARBA" id="ARBA00023069"/>
    </source>
</evidence>
<evidence type="ECO:0000256" key="10">
    <source>
        <dbReference type="ARBA" id="ARBA00023212"/>
    </source>
</evidence>
<dbReference type="InterPro" id="IPR001680">
    <property type="entry name" value="WD40_rpt"/>
</dbReference>
<dbReference type="GO" id="GO:0003341">
    <property type="term" value="P:cilium movement"/>
    <property type="evidence" value="ECO:0007669"/>
    <property type="project" value="TreeGrafter"/>
</dbReference>
<keyword evidence="6" id="KW-0677">Repeat</keyword>
<dbReference type="GO" id="GO:0045504">
    <property type="term" value="F:dynein heavy chain binding"/>
    <property type="evidence" value="ECO:0007669"/>
    <property type="project" value="TreeGrafter"/>
</dbReference>
<evidence type="ECO:0000256" key="14">
    <source>
        <dbReference type="SAM" id="MobiDB-lite"/>
    </source>
</evidence>
<dbReference type="PANTHER" id="PTHR12442">
    <property type="entry name" value="DYNEIN INTERMEDIATE CHAIN"/>
    <property type="match status" value="1"/>
</dbReference>
<comment type="subcellular location">
    <subcellularLocation>
        <location evidence="1">Cytoplasm</location>
        <location evidence="1">Cytoskeleton</location>
        <location evidence="1">Cilium axoneme</location>
    </subcellularLocation>
</comment>
<reference evidence="15 16" key="1">
    <citation type="journal article" date="2023" name="Insect Mol. Biol.">
        <title>Genome sequencing provides insights into the evolution of gene families encoding plant cell wall-degrading enzymes in longhorned beetles.</title>
        <authorList>
            <person name="Shin N.R."/>
            <person name="Okamura Y."/>
            <person name="Kirsch R."/>
            <person name="Pauchet Y."/>
        </authorList>
    </citation>
    <scope>NUCLEOTIDE SEQUENCE [LARGE SCALE GENOMIC DNA]</scope>
    <source>
        <strain evidence="15">EAD_L_NR</strain>
    </source>
</reference>
<dbReference type="Proteomes" id="UP001159042">
    <property type="component" value="Unassembled WGS sequence"/>
</dbReference>
<keyword evidence="9" id="KW-0505">Motor protein</keyword>
<evidence type="ECO:0000256" key="4">
    <source>
        <dbReference type="ARBA" id="ARBA00022574"/>
    </source>
</evidence>
<dbReference type="SUPFAM" id="SSF50978">
    <property type="entry name" value="WD40 repeat-like"/>
    <property type="match status" value="1"/>
</dbReference>
<dbReference type="InterPro" id="IPR015943">
    <property type="entry name" value="WD40/YVTN_repeat-like_dom_sf"/>
</dbReference>
<keyword evidence="8" id="KW-0969">Cilium</keyword>
<evidence type="ECO:0000256" key="1">
    <source>
        <dbReference type="ARBA" id="ARBA00004430"/>
    </source>
</evidence>
<evidence type="ECO:0000256" key="13">
    <source>
        <dbReference type="SAM" id="Coils"/>
    </source>
</evidence>
<dbReference type="PROSITE" id="PS50082">
    <property type="entry name" value="WD_REPEATS_2"/>
    <property type="match status" value="1"/>
</dbReference>
<keyword evidence="7" id="KW-0243">Dynein</keyword>
<keyword evidence="5" id="KW-0493">Microtubule</keyword>
<keyword evidence="4 12" id="KW-0853">WD repeat</keyword>
<evidence type="ECO:0000256" key="12">
    <source>
        <dbReference type="PROSITE-ProRule" id="PRU00221"/>
    </source>
</evidence>
<keyword evidence="16" id="KW-1185">Reference proteome</keyword>
<feature type="region of interest" description="Disordered" evidence="14">
    <location>
        <begin position="569"/>
        <end position="618"/>
    </location>
</feature>
<dbReference type="SMART" id="SM00320">
    <property type="entry name" value="WD40"/>
    <property type="match status" value="6"/>
</dbReference>
<evidence type="ECO:0000256" key="3">
    <source>
        <dbReference type="ARBA" id="ARBA00022490"/>
    </source>
</evidence>
<keyword evidence="10" id="KW-0206">Cytoskeleton</keyword>
<dbReference type="AlphaFoldDB" id="A0AAV8W1W4"/>
<dbReference type="GO" id="GO:0045503">
    <property type="term" value="F:dynein light chain binding"/>
    <property type="evidence" value="ECO:0007669"/>
    <property type="project" value="TreeGrafter"/>
</dbReference>
<accession>A0AAV8W1W4</accession>
<dbReference type="EMBL" id="JANEYG010000016">
    <property type="protein sequence ID" value="KAJ8919931.1"/>
    <property type="molecule type" value="Genomic_DNA"/>
</dbReference>
<proteinExistence type="inferred from homology"/>
<name>A0AAV8W1W4_9CUCU</name>
<evidence type="ECO:0000256" key="2">
    <source>
        <dbReference type="ARBA" id="ARBA00011059"/>
    </source>
</evidence>
<keyword evidence="13" id="KW-0175">Coiled coil</keyword>
<dbReference type="InterPro" id="IPR050687">
    <property type="entry name" value="Dynein_IC"/>
</dbReference>
<dbReference type="FunFam" id="2.130.10.10:FF:000584">
    <property type="entry name" value="Dynein intermediate chain 2"/>
    <property type="match status" value="1"/>
</dbReference>
<feature type="compositionally biased region" description="Pro residues" evidence="14">
    <location>
        <begin position="598"/>
        <end position="607"/>
    </location>
</feature>
<comment type="caution">
    <text evidence="15">The sequence shown here is derived from an EMBL/GenBank/DDBJ whole genome shotgun (WGS) entry which is preliminary data.</text>
</comment>
<evidence type="ECO:0000256" key="9">
    <source>
        <dbReference type="ARBA" id="ARBA00023175"/>
    </source>
</evidence>
<dbReference type="GO" id="GO:0036157">
    <property type="term" value="C:outer dynein arm"/>
    <property type="evidence" value="ECO:0007669"/>
    <property type="project" value="TreeGrafter"/>
</dbReference>
<gene>
    <name evidence="15" type="ORF">NQ315_006460</name>
</gene>
<keyword evidence="3" id="KW-0963">Cytoplasm</keyword>
<evidence type="ECO:0000256" key="7">
    <source>
        <dbReference type="ARBA" id="ARBA00023017"/>
    </source>
</evidence>
<dbReference type="Gene3D" id="2.130.10.10">
    <property type="entry name" value="YVTN repeat-like/Quinoprotein amine dehydrogenase"/>
    <property type="match status" value="2"/>
</dbReference>
<feature type="repeat" description="WD" evidence="12">
    <location>
        <begin position="404"/>
        <end position="446"/>
    </location>
</feature>
<evidence type="ECO:0000256" key="6">
    <source>
        <dbReference type="ARBA" id="ARBA00022737"/>
    </source>
</evidence>
<keyword evidence="11" id="KW-0966">Cell projection</keyword>
<evidence type="ECO:0000256" key="11">
    <source>
        <dbReference type="ARBA" id="ARBA00023273"/>
    </source>
</evidence>
<sequence length="618" mass="70672">MEVQFAYQKKRSEFGRQCLFSDRGPELIDNFPSDKKLYKNFILRDPVSRSTQCAPIQAEHYLNTMRAEFANSSMNHVEGGWPKDVNTADEEQTKRYRRKIEKDEGYYHTMMQLFKNMENCILQNNAVNIYQQYFSDVESTTLVEKSSARTVNLYQDQSTPTRPITHISWSPDNQTKLAVSHCNLIFQPKGPKESTHSYIWQVENPNRPLITLKPEHSIVCLEYNQKDPHSLVSGQINGQVALWDTRKSYEPVELSVIESSFRDPVHNVLWIHSKTGTEFFSSSTDGQVKWWDIRKLSEPTETLILDYNKEEDQRMCNALGASILEYENTIPTRFMVGTEQGIVISCNRKGKTTLEKMTTRFSAHLGPVLALQRNPGFVKNFLTVGDWSAKIWSEDCRESAIMWTSFHKAMLTDGSWSPTRLSVFFTTRSDGTLDVWDILQQQKQASLSVKVSDEPLKCLRTHDMGRLVAVGNQKGSIYLVEFSENLSVSNKNDKMLLTAMFERESRREKILEARNRELRLKMKQTKQAADAEEDVAEEEVEAAGEAVFNDNLVQQAEAEFYQTIEKELAAAKPPVEEEPSVSGAEDQVSDVVPEPEPEPVAPQPAPEPAKQKDKKKKK</sequence>
<dbReference type="InterPro" id="IPR036322">
    <property type="entry name" value="WD40_repeat_dom_sf"/>
</dbReference>
<dbReference type="PANTHER" id="PTHR12442:SF7">
    <property type="entry name" value="DYNEIN AXONEMAL INTERMEDIATE CHAIN 2"/>
    <property type="match status" value="1"/>
</dbReference>
<protein>
    <recommendedName>
        <fullName evidence="17">Dynein intermediate chain 3, ciliary</fullName>
    </recommendedName>
</protein>